<evidence type="ECO:0000256" key="3">
    <source>
        <dbReference type="ARBA" id="ARBA00022989"/>
    </source>
</evidence>
<comment type="caution">
    <text evidence="5">Lacks conserved residue(s) required for the propagation of feature annotation.</text>
</comment>
<comment type="function">
    <text evidence="5">Part of the twin-arginine translocation (Tat) system that transports large folded proteins containing a characteristic twin-arginine motif in their signal peptide across membranes.</text>
</comment>
<comment type="caution">
    <text evidence="6">The sequence shown here is derived from an EMBL/GenBank/DDBJ whole genome shotgun (WGS) entry which is preliminary data.</text>
</comment>
<name>A0A7V2SVN4_9BACT</name>
<feature type="transmembrane region" description="Helical" evidence="5">
    <location>
        <begin position="64"/>
        <end position="96"/>
    </location>
</feature>
<dbReference type="Proteomes" id="UP000885797">
    <property type="component" value="Unassembled WGS sequence"/>
</dbReference>
<reference evidence="6" key="1">
    <citation type="journal article" date="2020" name="mSystems">
        <title>Genome- and Community-Level Interaction Insights into Carbon Utilization and Element Cycling Functions of Hydrothermarchaeota in Hydrothermal Sediment.</title>
        <authorList>
            <person name="Zhou Z."/>
            <person name="Liu Y."/>
            <person name="Xu W."/>
            <person name="Pan J."/>
            <person name="Luo Z.H."/>
            <person name="Li M."/>
        </authorList>
    </citation>
    <scope>NUCLEOTIDE SEQUENCE [LARGE SCALE GENOMIC DNA]</scope>
    <source>
        <strain evidence="6">HyVt-503</strain>
    </source>
</reference>
<dbReference type="AlphaFoldDB" id="A0A7V2SVN4"/>
<keyword evidence="5" id="KW-1003">Cell membrane</keyword>
<keyword evidence="5" id="KW-0813">Transport</keyword>
<dbReference type="PANTHER" id="PTHR30371:SF0">
    <property type="entry name" value="SEC-INDEPENDENT PROTEIN TRANSLOCASE PROTEIN TATC, CHLOROPLASTIC-RELATED"/>
    <property type="match status" value="1"/>
</dbReference>
<evidence type="ECO:0000256" key="2">
    <source>
        <dbReference type="ARBA" id="ARBA00022692"/>
    </source>
</evidence>
<evidence type="ECO:0000256" key="4">
    <source>
        <dbReference type="ARBA" id="ARBA00023136"/>
    </source>
</evidence>
<comment type="subunit">
    <text evidence="5">Forms a complex with TatA.</text>
</comment>
<dbReference type="EMBL" id="DRND01000215">
    <property type="protein sequence ID" value="HFC46760.1"/>
    <property type="molecule type" value="Genomic_DNA"/>
</dbReference>
<evidence type="ECO:0000256" key="5">
    <source>
        <dbReference type="HAMAP-Rule" id="MF_00902"/>
    </source>
</evidence>
<comment type="similarity">
    <text evidence="5">Belongs to the TatC family.</text>
</comment>
<sequence>MLLFFYAPDLLNFMKAYLGQDLAFYGVFEPMVALIKVASIGALIVLSPWFAFRISQALRAVFGFSLTFVSLFFFTSFILFFTGVLFCFFVTLPFGIHFLLQFGSDTVRPIIGVGKFVNFTGFFLLGFGTIFELPLIMVIITRTGVADAEFFKKNRRYAILIVAILAAVLTPTPDVFNMSLMGIPLYFLYEIGIIFSR</sequence>
<accession>A0A7V2SVN4</accession>
<dbReference type="Pfam" id="PF00902">
    <property type="entry name" value="TatC"/>
    <property type="match status" value="1"/>
</dbReference>
<keyword evidence="5" id="KW-0653">Protein transport</keyword>
<organism evidence="6">
    <name type="scientific">Dissulfuribacter thermophilus</name>
    <dbReference type="NCBI Taxonomy" id="1156395"/>
    <lineage>
        <taxon>Bacteria</taxon>
        <taxon>Pseudomonadati</taxon>
        <taxon>Thermodesulfobacteriota</taxon>
        <taxon>Dissulfuribacteria</taxon>
        <taxon>Dissulfuribacterales</taxon>
        <taxon>Dissulfuribacteraceae</taxon>
        <taxon>Dissulfuribacter</taxon>
    </lineage>
</organism>
<comment type="subcellular location">
    <subcellularLocation>
        <location evidence="5">Cell membrane</location>
        <topology evidence="5">Multi-pass membrane protein</topology>
    </subcellularLocation>
    <subcellularLocation>
        <location evidence="1">Membrane</location>
        <topology evidence="1">Multi-pass membrane protein</topology>
    </subcellularLocation>
</comment>
<evidence type="ECO:0000256" key="1">
    <source>
        <dbReference type="ARBA" id="ARBA00004141"/>
    </source>
</evidence>
<feature type="transmembrane region" description="Helical" evidence="5">
    <location>
        <begin position="157"/>
        <end position="173"/>
    </location>
</feature>
<dbReference type="GO" id="GO:0065002">
    <property type="term" value="P:intracellular protein transmembrane transport"/>
    <property type="evidence" value="ECO:0007669"/>
    <property type="project" value="TreeGrafter"/>
</dbReference>
<dbReference type="PANTHER" id="PTHR30371">
    <property type="entry name" value="SEC-INDEPENDENT PROTEIN TRANSLOCASE PROTEIN TATC"/>
    <property type="match status" value="1"/>
</dbReference>
<keyword evidence="5" id="KW-0811">Translocation</keyword>
<dbReference type="HAMAP" id="MF_00902">
    <property type="entry name" value="TatC"/>
    <property type="match status" value="1"/>
</dbReference>
<keyword evidence="3 5" id="KW-1133">Transmembrane helix</keyword>
<protein>
    <recommendedName>
        <fullName evidence="5">Sec-independent protein translocase protein TatC</fullName>
    </recommendedName>
</protein>
<proteinExistence type="inferred from homology"/>
<keyword evidence="4 5" id="KW-0472">Membrane</keyword>
<dbReference type="GO" id="GO:0043953">
    <property type="term" value="P:protein transport by the Tat complex"/>
    <property type="evidence" value="ECO:0007669"/>
    <property type="project" value="UniProtKB-UniRule"/>
</dbReference>
<dbReference type="GO" id="GO:0009977">
    <property type="term" value="F:proton motive force dependent protein transmembrane transporter activity"/>
    <property type="evidence" value="ECO:0007669"/>
    <property type="project" value="TreeGrafter"/>
</dbReference>
<feature type="transmembrane region" description="Helical" evidence="5">
    <location>
        <begin position="116"/>
        <end position="145"/>
    </location>
</feature>
<evidence type="ECO:0000313" key="6">
    <source>
        <dbReference type="EMBL" id="HFC46760.1"/>
    </source>
</evidence>
<gene>
    <name evidence="5" type="primary">tatC</name>
    <name evidence="6" type="ORF">ENJ63_02635</name>
</gene>
<dbReference type="GO" id="GO:0033281">
    <property type="term" value="C:TAT protein transport complex"/>
    <property type="evidence" value="ECO:0007669"/>
    <property type="project" value="UniProtKB-UniRule"/>
</dbReference>
<dbReference type="InterPro" id="IPR002033">
    <property type="entry name" value="TatC"/>
</dbReference>
<feature type="transmembrane region" description="Helical" evidence="5">
    <location>
        <begin position="31"/>
        <end position="52"/>
    </location>
</feature>
<dbReference type="PRINTS" id="PR01840">
    <property type="entry name" value="TATCFAMILY"/>
</dbReference>
<keyword evidence="2 5" id="KW-0812">Transmembrane</keyword>